<dbReference type="SUPFAM" id="SSF47384">
    <property type="entry name" value="Homodimeric domain of signal transducing histidine kinase"/>
    <property type="match status" value="1"/>
</dbReference>
<keyword evidence="6" id="KW-0597">Phosphoprotein</keyword>
<dbReference type="PROSITE" id="PS50109">
    <property type="entry name" value="HIS_KIN"/>
    <property type="match status" value="1"/>
</dbReference>
<feature type="domain" description="Histidine kinase" evidence="16">
    <location>
        <begin position="225"/>
        <end position="425"/>
    </location>
</feature>
<dbReference type="InterPro" id="IPR003594">
    <property type="entry name" value="HATPase_dom"/>
</dbReference>
<dbReference type="InterPro" id="IPR004358">
    <property type="entry name" value="Sig_transdc_His_kin-like_C"/>
</dbReference>
<comment type="catalytic activity">
    <reaction evidence="1">
        <text>ATP + protein L-histidine = ADP + protein N-phospho-L-histidine.</text>
        <dbReference type="EC" id="2.7.13.3"/>
    </reaction>
</comment>
<dbReference type="AlphaFoldDB" id="A0A494X3G2"/>
<evidence type="ECO:0000256" key="12">
    <source>
        <dbReference type="ARBA" id="ARBA00022989"/>
    </source>
</evidence>
<evidence type="ECO:0000256" key="1">
    <source>
        <dbReference type="ARBA" id="ARBA00000085"/>
    </source>
</evidence>
<keyword evidence="5" id="KW-0997">Cell inner membrane</keyword>
<feature type="transmembrane region" description="Helical" evidence="15">
    <location>
        <begin position="12"/>
        <end position="31"/>
    </location>
</feature>
<evidence type="ECO:0000313" key="18">
    <source>
        <dbReference type="EMBL" id="RKP44880.1"/>
    </source>
</evidence>
<dbReference type="Pfam" id="PF02518">
    <property type="entry name" value="HATPase_c"/>
    <property type="match status" value="1"/>
</dbReference>
<keyword evidence="10" id="KW-0418">Kinase</keyword>
<feature type="domain" description="HAMP" evidence="17">
    <location>
        <begin position="165"/>
        <end position="217"/>
    </location>
</feature>
<dbReference type="CDD" id="cd06225">
    <property type="entry name" value="HAMP"/>
    <property type="match status" value="1"/>
</dbReference>
<dbReference type="GO" id="GO:0005524">
    <property type="term" value="F:ATP binding"/>
    <property type="evidence" value="ECO:0007669"/>
    <property type="project" value="UniProtKB-KW"/>
</dbReference>
<sequence length="437" mass="47918">MRRPIDSLFGRLALLVVAVLLISHFAWFILMRVERSQAQTRYAVEEATFLVDAVRQHVAHTPNLPLPSRVRLVDPASPDVPSAQADLPHPIKQFVDEVRDRMPPGSVVRVGVAGRPPMLWVHEAGDRQWIVVPMLSLHPRPRDLMFVWLGTIFSLAVMCALFVAWRLQQPLTALAQAVMRFGRGQPVPPVPERGPRELRALTHGFNQMVQEVSRTEKDRSVMLAGVAHDLKTPLARMRLRAEMMDDIKLRDGVVRDVDSMTHIVEQFLAFAHGGADRSEPVGVDAQCERMARSYRAVAPGAQPVRTELAAGADFCLPAATLDRILSNLLDNAHAYGAPPVVIATDRTPHGWQLSVSDHGSGIAPQDLINASRPFVRLDPARGGNGHSGLGLAIVERLVRRQGGACEIGNADGGGLRVAMTFPLETPARAQAQSESVW</sequence>
<evidence type="ECO:0000256" key="10">
    <source>
        <dbReference type="ARBA" id="ARBA00022777"/>
    </source>
</evidence>
<dbReference type="OrthoDB" id="9804645at2"/>
<dbReference type="InterPro" id="IPR036890">
    <property type="entry name" value="HATPase_C_sf"/>
</dbReference>
<dbReference type="InterPro" id="IPR050980">
    <property type="entry name" value="2C_sensor_his_kinase"/>
</dbReference>
<evidence type="ECO:0000256" key="4">
    <source>
        <dbReference type="ARBA" id="ARBA00022475"/>
    </source>
</evidence>
<evidence type="ECO:0000256" key="9">
    <source>
        <dbReference type="ARBA" id="ARBA00022741"/>
    </source>
</evidence>
<name>A0A494X3G2_9BURK</name>
<keyword evidence="9" id="KW-0547">Nucleotide-binding</keyword>
<dbReference type="PANTHER" id="PTHR44936">
    <property type="entry name" value="SENSOR PROTEIN CREC"/>
    <property type="match status" value="1"/>
</dbReference>
<protein>
    <recommendedName>
        <fullName evidence="3">histidine kinase</fullName>
        <ecNumber evidence="3">2.7.13.3</ecNumber>
    </recommendedName>
</protein>
<dbReference type="GO" id="GO:0005886">
    <property type="term" value="C:plasma membrane"/>
    <property type="evidence" value="ECO:0007669"/>
    <property type="project" value="UniProtKB-SubCell"/>
</dbReference>
<keyword evidence="19" id="KW-1185">Reference proteome</keyword>
<evidence type="ECO:0000256" key="6">
    <source>
        <dbReference type="ARBA" id="ARBA00022553"/>
    </source>
</evidence>
<dbReference type="PANTHER" id="PTHR44936:SF5">
    <property type="entry name" value="SENSOR HISTIDINE KINASE ENVZ"/>
    <property type="match status" value="1"/>
</dbReference>
<gene>
    <name evidence="18" type="ORF">D7S89_21260</name>
</gene>
<proteinExistence type="predicted"/>
<accession>A0A494X3G2</accession>
<dbReference type="CDD" id="cd00082">
    <property type="entry name" value="HisKA"/>
    <property type="match status" value="1"/>
</dbReference>
<organism evidence="18 19">
    <name type="scientific">Trinickia fusca</name>
    <dbReference type="NCBI Taxonomy" id="2419777"/>
    <lineage>
        <taxon>Bacteria</taxon>
        <taxon>Pseudomonadati</taxon>
        <taxon>Pseudomonadota</taxon>
        <taxon>Betaproteobacteria</taxon>
        <taxon>Burkholderiales</taxon>
        <taxon>Burkholderiaceae</taxon>
        <taxon>Trinickia</taxon>
    </lineage>
</organism>
<dbReference type="Proteomes" id="UP000280434">
    <property type="component" value="Unassembled WGS sequence"/>
</dbReference>
<comment type="subcellular location">
    <subcellularLocation>
        <location evidence="2">Cell inner membrane</location>
        <topology evidence="2">Multi-pass membrane protein</topology>
    </subcellularLocation>
</comment>
<evidence type="ECO:0000259" key="17">
    <source>
        <dbReference type="PROSITE" id="PS50885"/>
    </source>
</evidence>
<dbReference type="InterPro" id="IPR005467">
    <property type="entry name" value="His_kinase_dom"/>
</dbReference>
<evidence type="ECO:0000259" key="16">
    <source>
        <dbReference type="PROSITE" id="PS50109"/>
    </source>
</evidence>
<keyword evidence="4" id="KW-1003">Cell membrane</keyword>
<dbReference type="SMART" id="SM00304">
    <property type="entry name" value="HAMP"/>
    <property type="match status" value="1"/>
</dbReference>
<evidence type="ECO:0000313" key="19">
    <source>
        <dbReference type="Proteomes" id="UP000280434"/>
    </source>
</evidence>
<dbReference type="PRINTS" id="PR00344">
    <property type="entry name" value="BCTRLSENSOR"/>
</dbReference>
<dbReference type="SUPFAM" id="SSF55874">
    <property type="entry name" value="ATPase domain of HSP90 chaperone/DNA topoisomerase II/histidine kinase"/>
    <property type="match status" value="1"/>
</dbReference>
<dbReference type="Gene3D" id="1.10.287.130">
    <property type="match status" value="1"/>
</dbReference>
<dbReference type="InterPro" id="IPR003660">
    <property type="entry name" value="HAMP_dom"/>
</dbReference>
<evidence type="ECO:0000256" key="2">
    <source>
        <dbReference type="ARBA" id="ARBA00004429"/>
    </source>
</evidence>
<dbReference type="PROSITE" id="PS50885">
    <property type="entry name" value="HAMP"/>
    <property type="match status" value="1"/>
</dbReference>
<feature type="transmembrane region" description="Helical" evidence="15">
    <location>
        <begin position="144"/>
        <end position="165"/>
    </location>
</feature>
<dbReference type="InterPro" id="IPR003661">
    <property type="entry name" value="HisK_dim/P_dom"/>
</dbReference>
<evidence type="ECO:0000256" key="3">
    <source>
        <dbReference type="ARBA" id="ARBA00012438"/>
    </source>
</evidence>
<comment type="caution">
    <text evidence="18">The sequence shown here is derived from an EMBL/GenBank/DDBJ whole genome shotgun (WGS) entry which is preliminary data.</text>
</comment>
<keyword evidence="7" id="KW-0808">Transferase</keyword>
<dbReference type="Pfam" id="PF00672">
    <property type="entry name" value="HAMP"/>
    <property type="match status" value="1"/>
</dbReference>
<keyword evidence="8 15" id="KW-0812">Transmembrane</keyword>
<keyword evidence="14 15" id="KW-0472">Membrane</keyword>
<reference evidence="18 19" key="1">
    <citation type="submission" date="2018-10" db="EMBL/GenBank/DDBJ databases">
        <title>Paraburkholderia sp. 7MK8-2, isolated from soil.</title>
        <authorList>
            <person name="Gao Z.-H."/>
            <person name="Qiu L.-H."/>
        </authorList>
    </citation>
    <scope>NUCLEOTIDE SEQUENCE [LARGE SCALE GENOMIC DNA]</scope>
    <source>
        <strain evidence="18 19">7MK8-2</strain>
    </source>
</reference>
<dbReference type="RefSeq" id="WP_121280834.1">
    <property type="nucleotide sequence ID" value="NZ_RBZV01000011.1"/>
</dbReference>
<dbReference type="SMART" id="SM00388">
    <property type="entry name" value="HisKA"/>
    <property type="match status" value="1"/>
</dbReference>
<keyword evidence="13" id="KW-0902">Two-component regulatory system</keyword>
<dbReference type="EC" id="2.7.13.3" evidence="3"/>
<dbReference type="SMART" id="SM00387">
    <property type="entry name" value="HATPase_c"/>
    <property type="match status" value="1"/>
</dbReference>
<evidence type="ECO:0000256" key="11">
    <source>
        <dbReference type="ARBA" id="ARBA00022840"/>
    </source>
</evidence>
<evidence type="ECO:0000256" key="5">
    <source>
        <dbReference type="ARBA" id="ARBA00022519"/>
    </source>
</evidence>
<evidence type="ECO:0000256" key="15">
    <source>
        <dbReference type="SAM" id="Phobius"/>
    </source>
</evidence>
<dbReference type="InterPro" id="IPR036097">
    <property type="entry name" value="HisK_dim/P_sf"/>
</dbReference>
<evidence type="ECO:0000256" key="8">
    <source>
        <dbReference type="ARBA" id="ARBA00022692"/>
    </source>
</evidence>
<evidence type="ECO:0000256" key="13">
    <source>
        <dbReference type="ARBA" id="ARBA00023012"/>
    </source>
</evidence>
<keyword evidence="11" id="KW-0067">ATP-binding</keyword>
<dbReference type="EMBL" id="RBZV01000011">
    <property type="protein sequence ID" value="RKP44880.1"/>
    <property type="molecule type" value="Genomic_DNA"/>
</dbReference>
<keyword evidence="12 15" id="KW-1133">Transmembrane helix</keyword>
<evidence type="ECO:0000256" key="7">
    <source>
        <dbReference type="ARBA" id="ARBA00022679"/>
    </source>
</evidence>
<dbReference type="Gene3D" id="3.30.565.10">
    <property type="entry name" value="Histidine kinase-like ATPase, C-terminal domain"/>
    <property type="match status" value="1"/>
</dbReference>
<evidence type="ECO:0000256" key="14">
    <source>
        <dbReference type="ARBA" id="ARBA00023136"/>
    </source>
</evidence>
<dbReference type="GO" id="GO:0000155">
    <property type="term" value="F:phosphorelay sensor kinase activity"/>
    <property type="evidence" value="ECO:0007669"/>
    <property type="project" value="InterPro"/>
</dbReference>
<dbReference type="Pfam" id="PF00512">
    <property type="entry name" value="HisKA"/>
    <property type="match status" value="1"/>
</dbReference>